<evidence type="ECO:0008006" key="3">
    <source>
        <dbReference type="Google" id="ProtNLM"/>
    </source>
</evidence>
<dbReference type="Proteomes" id="UP000479710">
    <property type="component" value="Unassembled WGS sequence"/>
</dbReference>
<gene>
    <name evidence="1" type="ORF">E2562_011263</name>
</gene>
<dbReference type="Gene3D" id="3.80.10.10">
    <property type="entry name" value="Ribonuclease Inhibitor"/>
    <property type="match status" value="1"/>
</dbReference>
<dbReference type="EMBL" id="SPHZ02000011">
    <property type="protein sequence ID" value="KAF0891864.1"/>
    <property type="molecule type" value="Genomic_DNA"/>
</dbReference>
<dbReference type="OrthoDB" id="687653at2759"/>
<accession>A0A6G1BW50</accession>
<sequence>MPMDPLEVAAMQAIAKSISGHNMLGWGVKSADLCDGTWGNVRYDKNTRHVTSIGASFASYLLDVNFSSLMYLSRLDLSFNLLSSRPPHPALVALRHDHSQPPLHRLPQHPQGLLCRLPHD</sequence>
<keyword evidence="2" id="KW-1185">Reference proteome</keyword>
<dbReference type="InterPro" id="IPR032675">
    <property type="entry name" value="LRR_dom_sf"/>
</dbReference>
<evidence type="ECO:0000313" key="1">
    <source>
        <dbReference type="EMBL" id="KAF0891864.1"/>
    </source>
</evidence>
<evidence type="ECO:0000313" key="2">
    <source>
        <dbReference type="Proteomes" id="UP000479710"/>
    </source>
</evidence>
<organism evidence="1 2">
    <name type="scientific">Oryza meyeriana var. granulata</name>
    <dbReference type="NCBI Taxonomy" id="110450"/>
    <lineage>
        <taxon>Eukaryota</taxon>
        <taxon>Viridiplantae</taxon>
        <taxon>Streptophyta</taxon>
        <taxon>Embryophyta</taxon>
        <taxon>Tracheophyta</taxon>
        <taxon>Spermatophyta</taxon>
        <taxon>Magnoliopsida</taxon>
        <taxon>Liliopsida</taxon>
        <taxon>Poales</taxon>
        <taxon>Poaceae</taxon>
        <taxon>BOP clade</taxon>
        <taxon>Oryzoideae</taxon>
        <taxon>Oryzeae</taxon>
        <taxon>Oryzinae</taxon>
        <taxon>Oryza</taxon>
        <taxon>Oryza meyeriana</taxon>
    </lineage>
</organism>
<name>A0A6G1BW50_9ORYZ</name>
<protein>
    <recommendedName>
        <fullName evidence="3">Leucine-rich repeat-containing N-terminal plant-type domain-containing protein</fullName>
    </recommendedName>
</protein>
<comment type="caution">
    <text evidence="1">The sequence shown here is derived from an EMBL/GenBank/DDBJ whole genome shotgun (WGS) entry which is preliminary data.</text>
</comment>
<reference evidence="1 2" key="1">
    <citation type="submission" date="2019-11" db="EMBL/GenBank/DDBJ databases">
        <title>Whole genome sequence of Oryza granulata.</title>
        <authorList>
            <person name="Li W."/>
        </authorList>
    </citation>
    <scope>NUCLEOTIDE SEQUENCE [LARGE SCALE GENOMIC DNA]</scope>
    <source>
        <strain evidence="2">cv. Menghai</strain>
        <tissue evidence="1">Leaf</tissue>
    </source>
</reference>
<proteinExistence type="predicted"/>
<dbReference type="AlphaFoldDB" id="A0A6G1BW50"/>